<evidence type="ECO:0000313" key="2">
    <source>
        <dbReference type="EMBL" id="MDM7890841.1"/>
    </source>
</evidence>
<dbReference type="RefSeq" id="WP_289472355.1">
    <property type="nucleotide sequence ID" value="NZ_JAUCMN010000002.1"/>
</dbReference>
<comment type="caution">
    <text evidence="2">The sequence shown here is derived from an EMBL/GenBank/DDBJ whole genome shotgun (WGS) entry which is preliminary data.</text>
</comment>
<dbReference type="InterPro" id="IPR023393">
    <property type="entry name" value="START-like_dom_sf"/>
</dbReference>
<dbReference type="InterPro" id="IPR019587">
    <property type="entry name" value="Polyketide_cyclase/dehydratase"/>
</dbReference>
<dbReference type="Gene3D" id="3.30.530.20">
    <property type="match status" value="1"/>
</dbReference>
<name>A0ABT7TMM4_9MICO</name>
<dbReference type="EMBL" id="JAUCMN010000002">
    <property type="protein sequence ID" value="MDM7890841.1"/>
    <property type="molecule type" value="Genomic_DNA"/>
</dbReference>
<accession>A0ABT7TMM4</accession>
<evidence type="ECO:0000313" key="3">
    <source>
        <dbReference type="Proteomes" id="UP001236404"/>
    </source>
</evidence>
<sequence length="185" mass="19443">MTVTFRVVTGIVVPPERVFALSLDIGAHERSMAGTGERAVAGTTSGTIGLGETVTWRARHFGVVWRMTSRITALEAPGRFVDEQVRGPFARFRHEHRFEPSAGGTRMVDDITFRAPLGPLGWVAERVALARYLPRLIAARNASLRDELEGGGPGRGHDGGRPGSGGPDAAGADGGQGAASSPSTS</sequence>
<protein>
    <submittedName>
        <fullName evidence="2">SRPBCC family protein</fullName>
    </submittedName>
</protein>
<organism evidence="2 3">
    <name type="scientific">Curtobacterium caseinilyticum</name>
    <dbReference type="NCBI Taxonomy" id="3055137"/>
    <lineage>
        <taxon>Bacteria</taxon>
        <taxon>Bacillati</taxon>
        <taxon>Actinomycetota</taxon>
        <taxon>Actinomycetes</taxon>
        <taxon>Micrococcales</taxon>
        <taxon>Microbacteriaceae</taxon>
        <taxon>Curtobacterium</taxon>
    </lineage>
</organism>
<gene>
    <name evidence="2" type="ORF">QUG93_04000</name>
</gene>
<keyword evidence="3" id="KW-1185">Reference proteome</keyword>
<evidence type="ECO:0000256" key="1">
    <source>
        <dbReference type="SAM" id="MobiDB-lite"/>
    </source>
</evidence>
<feature type="compositionally biased region" description="Gly residues" evidence="1">
    <location>
        <begin position="161"/>
        <end position="177"/>
    </location>
</feature>
<dbReference type="Pfam" id="PF10604">
    <property type="entry name" value="Polyketide_cyc2"/>
    <property type="match status" value="1"/>
</dbReference>
<dbReference type="SUPFAM" id="SSF55961">
    <property type="entry name" value="Bet v1-like"/>
    <property type="match status" value="1"/>
</dbReference>
<proteinExistence type="predicted"/>
<dbReference type="CDD" id="cd07820">
    <property type="entry name" value="SRPBCC_3"/>
    <property type="match status" value="1"/>
</dbReference>
<dbReference type="Proteomes" id="UP001236404">
    <property type="component" value="Unassembled WGS sequence"/>
</dbReference>
<reference evidence="2 3" key="1">
    <citation type="submission" date="2023-06" db="EMBL/GenBank/DDBJ databases">
        <authorList>
            <person name="Feng G."/>
            <person name="Li J."/>
            <person name="Zhu H."/>
        </authorList>
    </citation>
    <scope>NUCLEOTIDE SEQUENCE [LARGE SCALE GENOMIC DNA]</scope>
    <source>
        <strain evidence="2 3">RHCKG28</strain>
    </source>
</reference>
<feature type="region of interest" description="Disordered" evidence="1">
    <location>
        <begin position="145"/>
        <end position="185"/>
    </location>
</feature>